<accession>A0A0F9X3B3</accession>
<feature type="region of interest" description="Disordered" evidence="1">
    <location>
        <begin position="271"/>
        <end position="299"/>
    </location>
</feature>
<dbReference type="AlphaFoldDB" id="A0A0F9X3B3"/>
<feature type="compositionally biased region" description="Basic residues" evidence="1">
    <location>
        <begin position="731"/>
        <end position="740"/>
    </location>
</feature>
<protein>
    <submittedName>
        <fullName evidence="2">Uncharacterized protein</fullName>
    </submittedName>
</protein>
<proteinExistence type="predicted"/>
<evidence type="ECO:0000313" key="2">
    <source>
        <dbReference type="EMBL" id="KKN85988.1"/>
    </source>
</evidence>
<feature type="region of interest" description="Disordered" evidence="1">
    <location>
        <begin position="405"/>
        <end position="467"/>
    </location>
</feature>
<feature type="compositionally biased region" description="Basic and acidic residues" evidence="1">
    <location>
        <begin position="414"/>
        <end position="430"/>
    </location>
</feature>
<name>A0A0F9X3B3_9ZZZZ</name>
<feature type="region of interest" description="Disordered" evidence="1">
    <location>
        <begin position="731"/>
        <end position="760"/>
    </location>
</feature>
<gene>
    <name evidence="2" type="ORF">LCGC14_0274000</name>
</gene>
<feature type="compositionally biased region" description="Low complexity" evidence="1">
    <location>
        <begin position="354"/>
        <end position="366"/>
    </location>
</feature>
<reference evidence="2" key="1">
    <citation type="journal article" date="2015" name="Nature">
        <title>Complex archaea that bridge the gap between prokaryotes and eukaryotes.</title>
        <authorList>
            <person name="Spang A."/>
            <person name="Saw J.H."/>
            <person name="Jorgensen S.L."/>
            <person name="Zaremba-Niedzwiedzka K."/>
            <person name="Martijn J."/>
            <person name="Lind A.E."/>
            <person name="van Eijk R."/>
            <person name="Schleper C."/>
            <person name="Guy L."/>
            <person name="Ettema T.J."/>
        </authorList>
    </citation>
    <scope>NUCLEOTIDE SEQUENCE</scope>
</reference>
<feature type="compositionally biased region" description="Low complexity" evidence="1">
    <location>
        <begin position="743"/>
        <end position="760"/>
    </location>
</feature>
<dbReference type="EMBL" id="LAZR01000153">
    <property type="protein sequence ID" value="KKN85988.1"/>
    <property type="molecule type" value="Genomic_DNA"/>
</dbReference>
<organism evidence="2">
    <name type="scientific">marine sediment metagenome</name>
    <dbReference type="NCBI Taxonomy" id="412755"/>
    <lineage>
        <taxon>unclassified sequences</taxon>
        <taxon>metagenomes</taxon>
        <taxon>ecological metagenomes</taxon>
    </lineage>
</organism>
<evidence type="ECO:0000256" key="1">
    <source>
        <dbReference type="SAM" id="MobiDB-lite"/>
    </source>
</evidence>
<sequence length="760" mass="80372">MQAMPKWGSGKLGGWRLAPELGREPEQSARALLLRALDAGAQADTKAEAEAWGIEVCGFPAHAVIVGAIQVHVADVLAIAEGYDLPMAQCQEMTRDRFGDDGYTWDTEMVDRSVVAKPKEGGAPIYFQRCKPLDGLPWADRWKLRKDDPRKTSIPIDEKMSRPCDRPDCAEVIAVCGHEQLAESIGVVGDEPWAMSAEELASHQIPHDIENTPWGMECIGCGLSVDDIKEGTFCKPIKNVPLGKIHLDIVADENVPPGVAFLVDEDGKAVGAPASPAAAEAGSPGPGSSDSPASTPAAESAAPATVLRCDCGAHIAPVGFDGCKLNLCANKVTGTAPTPPAAGLESGPQPVEPAASATGGDSSGSSEPDLPDGMVACEDCGKVSKPGGTIVDKFQVRRCGTCHRSHHMGLNDPPKGDGGRASTGDDHGGGQRDGASEAPTTVRPEETGGFTAEPEEKDDPAPTGLPPDTRCGTCGHLGKEHDYRTGKCAACQLCVAFRSRADMPEVDASPNKVKFPPRFSVDCPNCTAYIASTSVDYSGQPCKSCGFVSPIVKLHGEDAPPFDWARFLVRHGKRTKAFASGFCKVDGDPIEPGQEVFAHADVKTSRAHSACITEAIGYALTMLRDGKVVTAELNPTIADRGEAVREMCAICAKDIEPGESCYRLKDVFAHYTCVEGEGVHPPIADDDDRDLCEWHPDENRAAQVGDAFHSLAHLIVGSGKNPLRLCRSCRSKKPHTRKRKEVPITAPPAARTPSPSGATA</sequence>
<comment type="caution">
    <text evidence="2">The sequence shown here is derived from an EMBL/GenBank/DDBJ whole genome shotgun (WGS) entry which is preliminary data.</text>
</comment>
<feature type="region of interest" description="Disordered" evidence="1">
    <location>
        <begin position="339"/>
        <end position="372"/>
    </location>
</feature>